<dbReference type="AlphaFoldDB" id="A0AAN6VG48"/>
<keyword evidence="1" id="KW-1133">Transmembrane helix</keyword>
<evidence type="ECO:0000256" key="1">
    <source>
        <dbReference type="SAM" id="Phobius"/>
    </source>
</evidence>
<feature type="transmembrane region" description="Helical" evidence="1">
    <location>
        <begin position="1017"/>
        <end position="1040"/>
    </location>
</feature>
<keyword evidence="1" id="KW-0472">Membrane</keyword>
<proteinExistence type="predicted"/>
<feature type="transmembrane region" description="Helical" evidence="1">
    <location>
        <begin position="985"/>
        <end position="1005"/>
    </location>
</feature>
<keyword evidence="3" id="KW-1185">Reference proteome</keyword>
<sequence>MAPMKQTQLAEPTILNTHVPFPVVDIKASEEGDSVVLGKHETDTIVVESASELVTSSITTSLFRTRKGDNSSLDIVHDANGRPMVFSVGSDGRLFCIFHVEKASRPWQLLDITPVAETKTTSVTVTAFDVLEVKQDLHFAVSIRYTPEESEEIHQIFWASIKQPNAQIDDGKVTGFAASDLKWEPIQNNLGSRVITKVMNAVNPGAQPGSGSPAFTIFAATKTTETHFASTYAINPSPSAPAPWTAISFGAQSYSIVDMQPVIVGGATKGAKKRAGLALLHDAPTQKADNARRCHVLTLNDVHDEAFGLMPLNTDKVGNPSAIWTSFNSWGSHDVLVAGNGIAFHQFQNLNDPCLDSKDGVILPHIAFRQVTCKETMLANPRRYILSILAVSEDDELYLIEGDRDAANFGLPTFKCSGLPIRTDVAQIACHYNKQIDAMEVIYTTKRDNQISHLARDTETGVWMSTSLQVPGPGTLAKEKQYVTTITLSSKATGSPIPEGYPVSLKSEPVFVKINDLAYRLNRTRPTVVKTNAAGQIDIVTAAPDHLGISSLEVTLKKGTKDSTVDDDKDDDSSSIGSETTLVEWDGGAAQTGEKSASVQAKDKSWIEKAVDVAIELTGDALEFLRMVVKQTVKFVVKVGAKVLRFYLTIQGKILSFVVKHTAALVRSVKLKGVTLGSLTILERFLTINRSSLEGLFTDAEELIFGSVEQFREPDTPRQETAIERFVKRILNSPIVKLILKFNPLKWILEGISEGISESFSDFRLPDIKPLAEAIGMTADALLEVFLTAFGQIIDTIATSGTEALLNPKEMLRIIVSAVKKAFRTLFHATRDTVLIAVDCIIRMVHAIPALLAEPWTIPGLTDVWKDWIGQEFSLINFATYGSAILLDLMTIAVPDKQKTAVFGTPFRQGWAESLRMEPMYTSFRERADQAALAARYPGPSRPEDTSPIVMMVMTDYGTMQKEVGEKPPAGAEEAKEDDSSFGDWMSMVGGIFKLITNGIIVYQAGVPGQAIGGKLIAFKIVAAVVALAAMAGEGVSYITSSGEKANKDPKDVANLGQNIGMSAGLCVAIVGVGVEAFMDITKELTDTELKNHPDPNPFFQMDKEREQRQNKVAHCVGGTAFNLGAAAMAGCVPGCWTKPRWGNIFQTGAGVGGAVAVVAANYFDETKEGKIVKWTMLVADSGLTVASMYTGMSFCFALT</sequence>
<dbReference type="EMBL" id="MU857057">
    <property type="protein sequence ID" value="KAK4150670.1"/>
    <property type="molecule type" value="Genomic_DNA"/>
</dbReference>
<accession>A0AAN6VG48</accession>
<dbReference type="Proteomes" id="UP001302745">
    <property type="component" value="Unassembled WGS sequence"/>
</dbReference>
<gene>
    <name evidence="2" type="ORF">C8A00DRAFT_17848</name>
</gene>
<reference evidence="2" key="2">
    <citation type="submission" date="2023-05" db="EMBL/GenBank/DDBJ databases">
        <authorList>
            <consortium name="Lawrence Berkeley National Laboratory"/>
            <person name="Steindorff A."/>
            <person name="Hensen N."/>
            <person name="Bonometti L."/>
            <person name="Westerberg I."/>
            <person name="Brannstrom I.O."/>
            <person name="Guillou S."/>
            <person name="Cros-Aarteil S."/>
            <person name="Calhoun S."/>
            <person name="Haridas S."/>
            <person name="Kuo A."/>
            <person name="Mondo S."/>
            <person name="Pangilinan J."/>
            <person name="Riley R."/>
            <person name="Labutti K."/>
            <person name="Andreopoulos B."/>
            <person name="Lipzen A."/>
            <person name="Chen C."/>
            <person name="Yanf M."/>
            <person name="Daum C."/>
            <person name="Ng V."/>
            <person name="Clum A."/>
            <person name="Ohm R."/>
            <person name="Martin F."/>
            <person name="Silar P."/>
            <person name="Natvig D."/>
            <person name="Lalanne C."/>
            <person name="Gautier V."/>
            <person name="Ament-Velasquez S.L."/>
            <person name="Kruys A."/>
            <person name="Hutchinson M.I."/>
            <person name="Powell A.J."/>
            <person name="Barry K."/>
            <person name="Miller A.N."/>
            <person name="Grigoriev I.V."/>
            <person name="Debuchy R."/>
            <person name="Gladieux P."/>
            <person name="Thoren M.H."/>
            <person name="Johannesson H."/>
        </authorList>
    </citation>
    <scope>NUCLEOTIDE SEQUENCE</scope>
    <source>
        <strain evidence="2">CBS 538.74</strain>
    </source>
</reference>
<comment type="caution">
    <text evidence="2">The sequence shown here is derived from an EMBL/GenBank/DDBJ whole genome shotgun (WGS) entry which is preliminary data.</text>
</comment>
<evidence type="ECO:0000313" key="3">
    <source>
        <dbReference type="Proteomes" id="UP001302745"/>
    </source>
</evidence>
<feature type="transmembrane region" description="Helical" evidence="1">
    <location>
        <begin position="1060"/>
        <end position="1079"/>
    </location>
</feature>
<protein>
    <submittedName>
        <fullName evidence="2">Uncharacterized protein</fullName>
    </submittedName>
</protein>
<organism evidence="2 3">
    <name type="scientific">Chaetomidium leptoderma</name>
    <dbReference type="NCBI Taxonomy" id="669021"/>
    <lineage>
        <taxon>Eukaryota</taxon>
        <taxon>Fungi</taxon>
        <taxon>Dikarya</taxon>
        <taxon>Ascomycota</taxon>
        <taxon>Pezizomycotina</taxon>
        <taxon>Sordariomycetes</taxon>
        <taxon>Sordariomycetidae</taxon>
        <taxon>Sordariales</taxon>
        <taxon>Chaetomiaceae</taxon>
        <taxon>Chaetomidium</taxon>
    </lineage>
</organism>
<evidence type="ECO:0000313" key="2">
    <source>
        <dbReference type="EMBL" id="KAK4150670.1"/>
    </source>
</evidence>
<reference evidence="2" key="1">
    <citation type="journal article" date="2023" name="Mol. Phylogenet. Evol.">
        <title>Genome-scale phylogeny and comparative genomics of the fungal order Sordariales.</title>
        <authorList>
            <person name="Hensen N."/>
            <person name="Bonometti L."/>
            <person name="Westerberg I."/>
            <person name="Brannstrom I.O."/>
            <person name="Guillou S."/>
            <person name="Cros-Aarteil S."/>
            <person name="Calhoun S."/>
            <person name="Haridas S."/>
            <person name="Kuo A."/>
            <person name="Mondo S."/>
            <person name="Pangilinan J."/>
            <person name="Riley R."/>
            <person name="LaButti K."/>
            <person name="Andreopoulos B."/>
            <person name="Lipzen A."/>
            <person name="Chen C."/>
            <person name="Yan M."/>
            <person name="Daum C."/>
            <person name="Ng V."/>
            <person name="Clum A."/>
            <person name="Steindorff A."/>
            <person name="Ohm R.A."/>
            <person name="Martin F."/>
            <person name="Silar P."/>
            <person name="Natvig D.O."/>
            <person name="Lalanne C."/>
            <person name="Gautier V."/>
            <person name="Ament-Velasquez S.L."/>
            <person name="Kruys A."/>
            <person name="Hutchinson M.I."/>
            <person name="Powell A.J."/>
            <person name="Barry K."/>
            <person name="Miller A.N."/>
            <person name="Grigoriev I.V."/>
            <person name="Debuchy R."/>
            <person name="Gladieux P."/>
            <person name="Hiltunen Thoren M."/>
            <person name="Johannesson H."/>
        </authorList>
    </citation>
    <scope>NUCLEOTIDE SEQUENCE</scope>
    <source>
        <strain evidence="2">CBS 538.74</strain>
    </source>
</reference>
<keyword evidence="1" id="KW-0812">Transmembrane</keyword>
<name>A0AAN6VG48_9PEZI</name>